<dbReference type="Proteomes" id="UP000027442">
    <property type="component" value="Unassembled WGS sequence"/>
</dbReference>
<comment type="caution">
    <text evidence="4">The sequence shown here is derived from an EMBL/GenBank/DDBJ whole genome shotgun (WGS) entry which is preliminary data.</text>
</comment>
<dbReference type="eggNOG" id="COG1196">
    <property type="taxonomic scope" value="Bacteria"/>
</dbReference>
<feature type="coiled-coil region" evidence="1">
    <location>
        <begin position="242"/>
        <end position="269"/>
    </location>
</feature>
<sequence>MKRIVIKKLSLINFKGIRNLTIDFNECITTISGRNGLGKTTIFDAFTWLLFGKDSKERKQFGIKTYGKDGQTIPRLPHEVSGVLDVDGEKITLTRRFTEKWQKKHGTTTEEMTGHKEERLYNDVPMSTKDWAEKIESICPEQVFKFITNPLYFSSQTADVQRAMLFRMAGEVSDEEVAKGYKAFQQLLAQMTGKTKEEYKREVAAKKKCIKAEVDALPERMDECQRQITAMECDRDGKPINFNGLRAELEQKKVELAKVEEQIADITKAYNDKMGARLEKSRELGDINSQIIKREAEIKDEAYKGYREELNKQQELHYQVDTLKSEIARAEKEIANKQQELDKYAKVREEMIAEWQEINKSQLTFDDKDFVCPTCHRHFDIDDIEAKQREMTEHFNEEKKQKLEDNTTRGKGNSERMKAVEAEIKTLQSCIANNDVAIKEYAANPLFNKELAAPDATPLMASDKELAELKDKAKALQSEIDAEAKDDMPDTGALASVKRGMLVDIDGIKAELAKEEYVKSAKDRLAELEKKLRIQSEELAQLEATEDTMMEFAKERVKLVEGKINSMFTMVKFKMFDTQINGGVVETCEAVVDGVPYSTQNNAMVINIGIDIINAICRSENISAPIFVDNSESINSILPTTSQLIRLVVTDDEQLKIN</sequence>
<dbReference type="Gene3D" id="3.40.50.300">
    <property type="entry name" value="P-loop containing nucleotide triphosphate hydrolases"/>
    <property type="match status" value="1"/>
</dbReference>
<dbReference type="SUPFAM" id="SSF52540">
    <property type="entry name" value="P-loop containing nucleoside triphosphate hydrolases"/>
    <property type="match status" value="2"/>
</dbReference>
<name>A0A069QPG9_HOYLO</name>
<dbReference type="Pfam" id="PF13476">
    <property type="entry name" value="AAA_23"/>
    <property type="match status" value="1"/>
</dbReference>
<dbReference type="InterPro" id="IPR027417">
    <property type="entry name" value="P-loop_NTPase"/>
</dbReference>
<dbReference type="GO" id="GO:0006302">
    <property type="term" value="P:double-strand break repair"/>
    <property type="evidence" value="ECO:0007669"/>
    <property type="project" value="InterPro"/>
</dbReference>
<evidence type="ECO:0000256" key="1">
    <source>
        <dbReference type="SAM" id="Coils"/>
    </source>
</evidence>
<feature type="coiled-coil region" evidence="1">
    <location>
        <begin position="459"/>
        <end position="486"/>
    </location>
</feature>
<evidence type="ECO:0000256" key="2">
    <source>
        <dbReference type="SAM" id="MobiDB-lite"/>
    </source>
</evidence>
<keyword evidence="1" id="KW-0175">Coiled coil</keyword>
<evidence type="ECO:0000259" key="3">
    <source>
        <dbReference type="Pfam" id="PF13476"/>
    </source>
</evidence>
<dbReference type="GO" id="GO:0016887">
    <property type="term" value="F:ATP hydrolysis activity"/>
    <property type="evidence" value="ECO:0007669"/>
    <property type="project" value="InterPro"/>
</dbReference>
<feature type="domain" description="Rad50/SbcC-type AAA" evidence="3">
    <location>
        <begin position="8"/>
        <end position="268"/>
    </location>
</feature>
<keyword evidence="5" id="KW-1185">Reference proteome</keyword>
<protein>
    <recommendedName>
        <fullName evidence="3">Rad50/SbcC-type AAA domain-containing protein</fullName>
    </recommendedName>
</protein>
<dbReference type="RefSeq" id="WP_018967396.1">
    <property type="nucleotide sequence ID" value="NZ_KB899214.1"/>
</dbReference>
<evidence type="ECO:0000313" key="5">
    <source>
        <dbReference type="Proteomes" id="UP000027442"/>
    </source>
</evidence>
<proteinExistence type="predicted"/>
<dbReference type="PANTHER" id="PTHR32114:SF2">
    <property type="entry name" value="ABC TRANSPORTER ABCH.3"/>
    <property type="match status" value="1"/>
</dbReference>
<dbReference type="HOGENOM" id="CLU_026083_2_0_10"/>
<feature type="region of interest" description="Disordered" evidence="2">
    <location>
        <begin position="394"/>
        <end position="415"/>
    </location>
</feature>
<accession>A0A069QPG9</accession>
<evidence type="ECO:0000313" key="4">
    <source>
        <dbReference type="EMBL" id="KDR51726.1"/>
    </source>
</evidence>
<dbReference type="InterPro" id="IPR038729">
    <property type="entry name" value="Rad50/SbcC_AAA"/>
</dbReference>
<dbReference type="PANTHER" id="PTHR32114">
    <property type="entry name" value="ABC TRANSPORTER ABCH.3"/>
    <property type="match status" value="1"/>
</dbReference>
<dbReference type="PATRIC" id="fig|1122985.7.peg.2320"/>
<gene>
    <name evidence="4" type="ORF">HMPREF1991_02239</name>
</gene>
<feature type="coiled-coil region" evidence="1">
    <location>
        <begin position="518"/>
        <end position="545"/>
    </location>
</feature>
<dbReference type="AlphaFoldDB" id="A0A069QPG9"/>
<reference evidence="4 5" key="1">
    <citation type="submission" date="2013-08" db="EMBL/GenBank/DDBJ databases">
        <authorList>
            <person name="Weinstock G."/>
            <person name="Sodergren E."/>
            <person name="Wylie T."/>
            <person name="Fulton L."/>
            <person name="Fulton R."/>
            <person name="Fronick C."/>
            <person name="O'Laughlin M."/>
            <person name="Godfrey J."/>
            <person name="Miner T."/>
            <person name="Herter B."/>
            <person name="Appelbaum E."/>
            <person name="Cordes M."/>
            <person name="Lek S."/>
            <person name="Wollam A."/>
            <person name="Pepin K.H."/>
            <person name="Palsikar V.B."/>
            <person name="Mitreva M."/>
            <person name="Wilson R.K."/>
        </authorList>
    </citation>
    <scope>NUCLEOTIDE SEQUENCE [LARGE SCALE GENOMIC DNA]</scope>
    <source>
        <strain evidence="4 5">ATCC 15930</strain>
    </source>
</reference>
<dbReference type="EMBL" id="JNGW01000096">
    <property type="protein sequence ID" value="KDR51726.1"/>
    <property type="molecule type" value="Genomic_DNA"/>
</dbReference>
<organism evidence="4 5">
    <name type="scientific">Hoylesella loescheii DSM 19665 = JCM 12249 = ATCC 15930</name>
    <dbReference type="NCBI Taxonomy" id="1122985"/>
    <lineage>
        <taxon>Bacteria</taxon>
        <taxon>Pseudomonadati</taxon>
        <taxon>Bacteroidota</taxon>
        <taxon>Bacteroidia</taxon>
        <taxon>Bacteroidales</taxon>
        <taxon>Prevotellaceae</taxon>
        <taxon>Hoylesella</taxon>
    </lineage>
</organism>
<feature type="coiled-coil region" evidence="1">
    <location>
        <begin position="313"/>
        <end position="354"/>
    </location>
</feature>